<keyword evidence="12" id="KW-0067">ATP-binding</keyword>
<evidence type="ECO:0000256" key="5">
    <source>
        <dbReference type="ARBA" id="ARBA00022606"/>
    </source>
</evidence>
<keyword evidence="7" id="KW-0418">Kinase</keyword>
<dbReference type="RefSeq" id="WP_316700318.1">
    <property type="nucleotide sequence ID" value="NZ_CP136336.1"/>
</dbReference>
<dbReference type="SMART" id="SM00387">
    <property type="entry name" value="HATPase_c"/>
    <property type="match status" value="1"/>
</dbReference>
<dbReference type="PANTHER" id="PTHR42878:SF15">
    <property type="entry name" value="BACTERIOPHYTOCHROME"/>
    <property type="match status" value="1"/>
</dbReference>
<evidence type="ECO:0000256" key="9">
    <source>
        <dbReference type="ARBA" id="ARBA00023170"/>
    </source>
</evidence>
<dbReference type="PROSITE" id="PS50046">
    <property type="entry name" value="PHYTOCHROME_2"/>
    <property type="match status" value="1"/>
</dbReference>
<evidence type="ECO:0000256" key="6">
    <source>
        <dbReference type="ARBA" id="ARBA00022679"/>
    </source>
</evidence>
<dbReference type="SMART" id="SM00065">
    <property type="entry name" value="GAF"/>
    <property type="match status" value="1"/>
</dbReference>
<dbReference type="Gene3D" id="3.30.565.10">
    <property type="entry name" value="Histidine kinase-like ATPase, C-terminal domain"/>
    <property type="match status" value="1"/>
</dbReference>
<accession>A0ABZ0CWY7</accession>
<evidence type="ECO:0000256" key="3">
    <source>
        <dbReference type="ARBA" id="ARBA00012438"/>
    </source>
</evidence>
<organism evidence="12 13">
    <name type="scientific">Piscinibacter gummiphilus</name>
    <dbReference type="NCBI Taxonomy" id="946333"/>
    <lineage>
        <taxon>Bacteria</taxon>
        <taxon>Pseudomonadati</taxon>
        <taxon>Pseudomonadota</taxon>
        <taxon>Betaproteobacteria</taxon>
        <taxon>Burkholderiales</taxon>
        <taxon>Sphaerotilaceae</taxon>
        <taxon>Piscinibacter</taxon>
    </lineage>
</organism>
<keyword evidence="9" id="KW-0675">Receptor</keyword>
<gene>
    <name evidence="12" type="ORF">RXV79_22450</name>
</gene>
<keyword evidence="5" id="KW-0716">Sensory transduction</keyword>
<evidence type="ECO:0000256" key="2">
    <source>
        <dbReference type="ARBA" id="ARBA00006402"/>
    </source>
</evidence>
<dbReference type="Pfam" id="PF00360">
    <property type="entry name" value="PHY"/>
    <property type="match status" value="1"/>
</dbReference>
<keyword evidence="6" id="KW-0808">Transferase</keyword>
<dbReference type="InterPro" id="IPR050351">
    <property type="entry name" value="BphY/WalK/GraS-like"/>
</dbReference>
<feature type="domain" description="Histidine kinase" evidence="11">
    <location>
        <begin position="519"/>
        <end position="731"/>
    </location>
</feature>
<dbReference type="InterPro" id="IPR003594">
    <property type="entry name" value="HATPase_dom"/>
</dbReference>
<dbReference type="Proteomes" id="UP001303946">
    <property type="component" value="Chromosome"/>
</dbReference>
<reference evidence="12 13" key="1">
    <citation type="submission" date="2023-10" db="EMBL/GenBank/DDBJ databases">
        <title>Bacteria for the degradation of biodegradable plastic PBAT(Polybutylene adipate terephthalate).</title>
        <authorList>
            <person name="Weon H.-Y."/>
            <person name="Yeon J."/>
        </authorList>
    </citation>
    <scope>NUCLEOTIDE SEQUENCE [LARGE SCALE GENOMIC DNA]</scope>
    <source>
        <strain evidence="12 13">SBD 7-3</strain>
    </source>
</reference>
<dbReference type="InterPro" id="IPR035965">
    <property type="entry name" value="PAS-like_dom_sf"/>
</dbReference>
<evidence type="ECO:0000313" key="13">
    <source>
        <dbReference type="Proteomes" id="UP001303946"/>
    </source>
</evidence>
<keyword evidence="8" id="KW-0157">Chromophore</keyword>
<proteinExistence type="inferred from homology"/>
<dbReference type="Gene3D" id="3.30.450.270">
    <property type="match status" value="1"/>
</dbReference>
<feature type="domain" description="Phytochrome chromophore attachment site" evidence="10">
    <location>
        <begin position="138"/>
        <end position="296"/>
    </location>
</feature>
<dbReference type="InterPro" id="IPR003018">
    <property type="entry name" value="GAF"/>
</dbReference>
<dbReference type="InterPro" id="IPR013515">
    <property type="entry name" value="Phytochrome_cen-reg"/>
</dbReference>
<dbReference type="EC" id="2.7.13.3" evidence="3"/>
<dbReference type="InterPro" id="IPR001294">
    <property type="entry name" value="Phytochrome"/>
</dbReference>
<dbReference type="InterPro" id="IPR016132">
    <property type="entry name" value="Phyto_chromo_attachment"/>
</dbReference>
<dbReference type="InterPro" id="IPR036097">
    <property type="entry name" value="HisK_dim/P_sf"/>
</dbReference>
<keyword evidence="13" id="KW-1185">Reference proteome</keyword>
<protein>
    <recommendedName>
        <fullName evidence="3">histidine kinase</fullName>
        <ecNumber evidence="3">2.7.13.3</ecNumber>
    </recommendedName>
</protein>
<dbReference type="Gene3D" id="3.30.450.20">
    <property type="entry name" value="PAS domain"/>
    <property type="match status" value="1"/>
</dbReference>
<evidence type="ECO:0000256" key="8">
    <source>
        <dbReference type="ARBA" id="ARBA00022991"/>
    </source>
</evidence>
<dbReference type="GO" id="GO:0005524">
    <property type="term" value="F:ATP binding"/>
    <property type="evidence" value="ECO:0007669"/>
    <property type="project" value="UniProtKB-KW"/>
</dbReference>
<dbReference type="SUPFAM" id="SSF55785">
    <property type="entry name" value="PYP-like sensor domain (PAS domain)"/>
    <property type="match status" value="1"/>
</dbReference>
<dbReference type="InterPro" id="IPR013654">
    <property type="entry name" value="PAS_2"/>
</dbReference>
<name>A0ABZ0CWY7_9BURK</name>
<dbReference type="InterPro" id="IPR005467">
    <property type="entry name" value="His_kinase_dom"/>
</dbReference>
<dbReference type="Pfam" id="PF00512">
    <property type="entry name" value="HisKA"/>
    <property type="match status" value="1"/>
</dbReference>
<evidence type="ECO:0000256" key="1">
    <source>
        <dbReference type="ARBA" id="ARBA00000085"/>
    </source>
</evidence>
<keyword evidence="4" id="KW-0600">Photoreceptor protein</keyword>
<dbReference type="Pfam" id="PF01590">
    <property type="entry name" value="GAF"/>
    <property type="match status" value="1"/>
</dbReference>
<dbReference type="SUPFAM" id="SSF47384">
    <property type="entry name" value="Homodimeric domain of signal transducing histidine kinase"/>
    <property type="match status" value="1"/>
</dbReference>
<dbReference type="InterPro" id="IPR029016">
    <property type="entry name" value="GAF-like_dom_sf"/>
</dbReference>
<sequence>MSEPLSSLDLAQCAREPIRVPGAIQPHGWMVSLDALTRALVAFSENWSGLLGPSPDLNRRIEEVFAHLDFEVADLARNDGSSSLGHMSVGGRTLHASAHLRDGLLHVELEAQADEPGARAPIYMLTRQLLPRMQEAQTVEALCQLAAAAMKQLTGFGRCLIYSFDADGHGAVLSEEIDAGYDSYIGHHFPGSDIPPQARELYKVNRFRLIADANYTPVPVQVVSPEWADKPLDMSLLQLRSVSPVHLEYMRNMGTLASSSVSIIVRGELWGLISVHDHAPRQLDYATRIACEHLGQLLSLQIEAKEDNARISQEAELRQLTLALVAHLADSDATLQRLVDHPSLLLRIARASGAAVVLNDECWTVGDVPDDASLQQLVEWLAPRTTDAFHTARLPALCPPMVDHTRIASGLLALSISQVHRQYILWFRPEVVQEIHWAGDPRKNVDSKGDGRLHPRRSFATWREELRGRSLDWTPGELGAALELRQALIGIVLRRAEELAEVASELGRVNKELEAFSYTVSHDLRAPMRHIAGYVDLVLDGEQLGDRSKRYLSHVKDAAAYAGELVDALLEFSRMGRSALRRVDINLAALVGDLVREFDTPQPGRIRWHVEGPFATLWGDALLMQVAVRNLIGNAVKYSRTRETPEITLRAVSTPDGDGLAVIDNGVGFDMKYMNKLFGVFQRLHQVEEFEGTGIGLASVRRIVERHGGTVDAKAAPDRGATFTLLLPRREALLAVSTAR</sequence>
<dbReference type="InterPro" id="IPR003661">
    <property type="entry name" value="HisK_dim/P_dom"/>
</dbReference>
<dbReference type="PROSITE" id="PS50109">
    <property type="entry name" value="HIS_KIN"/>
    <property type="match status" value="1"/>
</dbReference>
<dbReference type="SMART" id="SM00388">
    <property type="entry name" value="HisKA"/>
    <property type="match status" value="1"/>
</dbReference>
<comment type="catalytic activity">
    <reaction evidence="1">
        <text>ATP + protein L-histidine = ADP + protein N-phospho-L-histidine.</text>
        <dbReference type="EC" id="2.7.13.3"/>
    </reaction>
</comment>
<evidence type="ECO:0000256" key="4">
    <source>
        <dbReference type="ARBA" id="ARBA00022543"/>
    </source>
</evidence>
<dbReference type="PANTHER" id="PTHR42878">
    <property type="entry name" value="TWO-COMPONENT HISTIDINE KINASE"/>
    <property type="match status" value="1"/>
</dbReference>
<keyword evidence="12" id="KW-0547">Nucleotide-binding</keyword>
<dbReference type="Gene3D" id="1.10.287.130">
    <property type="match status" value="1"/>
</dbReference>
<dbReference type="CDD" id="cd00082">
    <property type="entry name" value="HisKA"/>
    <property type="match status" value="1"/>
</dbReference>
<evidence type="ECO:0000256" key="7">
    <source>
        <dbReference type="ARBA" id="ARBA00022777"/>
    </source>
</evidence>
<dbReference type="SUPFAM" id="SSF55874">
    <property type="entry name" value="ATPase domain of HSP90 chaperone/DNA topoisomerase II/histidine kinase"/>
    <property type="match status" value="1"/>
</dbReference>
<evidence type="ECO:0000259" key="11">
    <source>
        <dbReference type="PROSITE" id="PS50109"/>
    </source>
</evidence>
<dbReference type="PRINTS" id="PR01033">
    <property type="entry name" value="PHYTOCHROME"/>
</dbReference>
<dbReference type="InterPro" id="IPR043150">
    <property type="entry name" value="Phytochrome_PHY_sf"/>
</dbReference>
<dbReference type="Gene3D" id="3.30.450.40">
    <property type="match status" value="1"/>
</dbReference>
<dbReference type="EMBL" id="CP136336">
    <property type="protein sequence ID" value="WOB07661.1"/>
    <property type="molecule type" value="Genomic_DNA"/>
</dbReference>
<dbReference type="Pfam" id="PF02518">
    <property type="entry name" value="HATPase_c"/>
    <property type="match status" value="1"/>
</dbReference>
<evidence type="ECO:0000313" key="12">
    <source>
        <dbReference type="EMBL" id="WOB07661.1"/>
    </source>
</evidence>
<comment type="similarity">
    <text evidence="2">In the N-terminal section; belongs to the phytochrome family.</text>
</comment>
<dbReference type="SUPFAM" id="SSF55781">
    <property type="entry name" value="GAF domain-like"/>
    <property type="match status" value="2"/>
</dbReference>
<dbReference type="InterPro" id="IPR036890">
    <property type="entry name" value="HATPase_C_sf"/>
</dbReference>
<dbReference type="Pfam" id="PF08446">
    <property type="entry name" value="PAS_2"/>
    <property type="match status" value="1"/>
</dbReference>
<evidence type="ECO:0000259" key="10">
    <source>
        <dbReference type="PROSITE" id="PS50046"/>
    </source>
</evidence>